<dbReference type="InterPro" id="IPR004119">
    <property type="entry name" value="EcKL"/>
</dbReference>
<sequence length="149" mass="16933">MSFKKKDVEKPPPLSPLEIALRNIAVAEGVEGTITVNFKGDTYPPTSSFIFLRVDVLGENKTLCILVKVAQQDPDLRSKFNVREKYLNEVTFYAQCVPKIRPILDKWAEEDPPREVSVLVPSYYGHDSTDGQEWLAIEHIGEEYIKIIP</sequence>
<dbReference type="EMBL" id="GBHO01017306">
    <property type="protein sequence ID" value="JAG26298.1"/>
    <property type="molecule type" value="Transcribed_RNA"/>
</dbReference>
<organism evidence="1">
    <name type="scientific">Lygus hesperus</name>
    <name type="common">Western plant bug</name>
    <dbReference type="NCBI Taxonomy" id="30085"/>
    <lineage>
        <taxon>Eukaryota</taxon>
        <taxon>Metazoa</taxon>
        <taxon>Ecdysozoa</taxon>
        <taxon>Arthropoda</taxon>
        <taxon>Hexapoda</taxon>
        <taxon>Insecta</taxon>
        <taxon>Pterygota</taxon>
        <taxon>Neoptera</taxon>
        <taxon>Paraneoptera</taxon>
        <taxon>Hemiptera</taxon>
        <taxon>Heteroptera</taxon>
        <taxon>Panheteroptera</taxon>
        <taxon>Cimicomorpha</taxon>
        <taxon>Miridae</taxon>
        <taxon>Mirini</taxon>
        <taxon>Lygus</taxon>
    </lineage>
</organism>
<evidence type="ECO:0000313" key="1">
    <source>
        <dbReference type="EMBL" id="JAG26298.1"/>
    </source>
</evidence>
<proteinExistence type="predicted"/>
<reference evidence="1" key="2">
    <citation type="submission" date="2014-07" db="EMBL/GenBank/DDBJ databases">
        <authorList>
            <person name="Hull J."/>
        </authorList>
    </citation>
    <scope>NUCLEOTIDE SEQUENCE</scope>
</reference>
<dbReference type="Pfam" id="PF02958">
    <property type="entry name" value="EcKL"/>
    <property type="match status" value="1"/>
</dbReference>
<name>A0A0A9Y5C1_LYGHE</name>
<dbReference type="AlphaFoldDB" id="A0A0A9Y5C1"/>
<feature type="non-terminal residue" evidence="1">
    <location>
        <position position="149"/>
    </location>
</feature>
<reference evidence="1" key="1">
    <citation type="journal article" date="2014" name="PLoS ONE">
        <title>Transcriptome-Based Identification of ABC Transporters in the Western Tarnished Plant Bug Lygus hesperus.</title>
        <authorList>
            <person name="Hull J.J."/>
            <person name="Chaney K."/>
            <person name="Geib S.M."/>
            <person name="Fabrick J.A."/>
            <person name="Brent C.S."/>
            <person name="Walsh D."/>
            <person name="Lavine L.C."/>
        </authorList>
    </citation>
    <scope>NUCLEOTIDE SEQUENCE</scope>
</reference>
<accession>A0A0A9Y5C1</accession>
<gene>
    <name evidence="1" type="primary">ARP4_4</name>
    <name evidence="1" type="ORF">CM83_98736</name>
</gene>
<protein>
    <submittedName>
        <fullName evidence="1">Actin-related protein 4</fullName>
    </submittedName>
</protein>